<dbReference type="Proteomes" id="UP001500403">
    <property type="component" value="Unassembled WGS sequence"/>
</dbReference>
<evidence type="ECO:0000256" key="1">
    <source>
        <dbReference type="SAM" id="MobiDB-lite"/>
    </source>
</evidence>
<evidence type="ECO:0008006" key="4">
    <source>
        <dbReference type="Google" id="ProtNLM"/>
    </source>
</evidence>
<comment type="caution">
    <text evidence="2">The sequence shown here is derived from an EMBL/GenBank/DDBJ whole genome shotgun (WGS) entry which is preliminary data.</text>
</comment>
<accession>A0ABN3WZC8</accession>
<evidence type="ECO:0000313" key="2">
    <source>
        <dbReference type="EMBL" id="GAA2930615.1"/>
    </source>
</evidence>
<feature type="region of interest" description="Disordered" evidence="1">
    <location>
        <begin position="92"/>
        <end position="137"/>
    </location>
</feature>
<dbReference type="EMBL" id="BAAAUD010000013">
    <property type="protein sequence ID" value="GAA2930615.1"/>
    <property type="molecule type" value="Genomic_DNA"/>
</dbReference>
<keyword evidence="3" id="KW-1185">Reference proteome</keyword>
<sequence>MQFLGASLADNAPVGTCDRGRLLQQYGLPDPRLSSEQSDRAAVTVPHGPDRTYGRLMLHRCLARDHETLPTRSEAVINIAMTDLMARRLTSENTISWRDPKTSTEQNRPSRDETSDESDLLGGGKETGSKGNSSNGRGITIELTRCSTSCPDAFPLPNSTSPWLSSETCAEGRSCRSDWLSKTQVRRVAAMGVGCRA</sequence>
<protein>
    <recommendedName>
        <fullName evidence="4">Transposase</fullName>
    </recommendedName>
</protein>
<name>A0ABN3WZC8_9ACTN</name>
<feature type="compositionally biased region" description="Basic and acidic residues" evidence="1">
    <location>
        <begin position="98"/>
        <end position="113"/>
    </location>
</feature>
<organism evidence="2 3">
    <name type="scientific">Streptomyces enissocaesilis</name>
    <dbReference type="NCBI Taxonomy" id="332589"/>
    <lineage>
        <taxon>Bacteria</taxon>
        <taxon>Bacillati</taxon>
        <taxon>Actinomycetota</taxon>
        <taxon>Actinomycetes</taxon>
        <taxon>Kitasatosporales</taxon>
        <taxon>Streptomycetaceae</taxon>
        <taxon>Streptomyces</taxon>
        <taxon>Streptomyces rochei group</taxon>
    </lineage>
</organism>
<gene>
    <name evidence="2" type="ORF">GCM10010446_14170</name>
</gene>
<feature type="region of interest" description="Disordered" evidence="1">
    <location>
        <begin position="27"/>
        <end position="50"/>
    </location>
</feature>
<evidence type="ECO:0000313" key="3">
    <source>
        <dbReference type="Proteomes" id="UP001500403"/>
    </source>
</evidence>
<reference evidence="2 3" key="1">
    <citation type="journal article" date="2019" name="Int. J. Syst. Evol. Microbiol.">
        <title>The Global Catalogue of Microorganisms (GCM) 10K type strain sequencing project: providing services to taxonomists for standard genome sequencing and annotation.</title>
        <authorList>
            <consortium name="The Broad Institute Genomics Platform"/>
            <consortium name="The Broad Institute Genome Sequencing Center for Infectious Disease"/>
            <person name="Wu L."/>
            <person name="Ma J."/>
        </authorList>
    </citation>
    <scope>NUCLEOTIDE SEQUENCE [LARGE SCALE GENOMIC DNA]</scope>
    <source>
        <strain evidence="2 3">JCM 9088</strain>
    </source>
</reference>
<proteinExistence type="predicted"/>